<evidence type="ECO:0000256" key="4">
    <source>
        <dbReference type="PIRNR" id="PIRNR011789"/>
    </source>
</evidence>
<dbReference type="InterPro" id="IPR036167">
    <property type="entry name" value="tRNA_intron_Endo_cat-like_sf"/>
</dbReference>
<keyword evidence="3 4" id="KW-0456">Lyase</keyword>
<accession>A0A9P6ASY5</accession>
<name>A0A9P6ASY5_9AGAM</name>
<dbReference type="EC" id="4.6.1.16" evidence="4"/>
<feature type="active site" evidence="5">
    <location>
        <position position="303"/>
    </location>
</feature>
<keyword evidence="2 4" id="KW-0819">tRNA processing</keyword>
<feature type="active site" evidence="5">
    <location>
        <position position="350"/>
    </location>
</feature>
<feature type="active site" evidence="5">
    <location>
        <position position="295"/>
    </location>
</feature>
<evidence type="ECO:0000313" key="9">
    <source>
        <dbReference type="Proteomes" id="UP000886523"/>
    </source>
</evidence>
<feature type="region of interest" description="Disordered" evidence="6">
    <location>
        <begin position="166"/>
        <end position="200"/>
    </location>
</feature>
<dbReference type="PIRSF" id="PIRSF011789">
    <property type="entry name" value="tRNA_splic_SEN2"/>
    <property type="match status" value="1"/>
</dbReference>
<feature type="compositionally biased region" description="Acidic residues" evidence="6">
    <location>
        <begin position="186"/>
        <end position="195"/>
    </location>
</feature>
<keyword evidence="9" id="KW-1185">Reference proteome</keyword>
<evidence type="ECO:0000256" key="5">
    <source>
        <dbReference type="PIRSR" id="PIRSR011789-1"/>
    </source>
</evidence>
<dbReference type="Gene3D" id="3.40.1350.10">
    <property type="match status" value="1"/>
</dbReference>
<dbReference type="GO" id="GO:0003676">
    <property type="term" value="F:nucleic acid binding"/>
    <property type="evidence" value="ECO:0007669"/>
    <property type="project" value="InterPro"/>
</dbReference>
<evidence type="ECO:0000256" key="1">
    <source>
        <dbReference type="ARBA" id="ARBA00008078"/>
    </source>
</evidence>
<dbReference type="InterPro" id="IPR006676">
    <property type="entry name" value="tRNA_splic"/>
</dbReference>
<evidence type="ECO:0000256" key="3">
    <source>
        <dbReference type="ARBA" id="ARBA00023239"/>
    </source>
</evidence>
<dbReference type="CDD" id="cd22363">
    <property type="entry name" value="tRNA-intron_lyase_C"/>
    <property type="match status" value="1"/>
</dbReference>
<dbReference type="GO" id="GO:0000214">
    <property type="term" value="C:tRNA-intron endonuclease complex"/>
    <property type="evidence" value="ECO:0007669"/>
    <property type="project" value="UniProtKB-UniRule"/>
</dbReference>
<dbReference type="InterPro" id="IPR006677">
    <property type="entry name" value="tRNA_intron_Endonuc_cat-like"/>
</dbReference>
<evidence type="ECO:0000256" key="2">
    <source>
        <dbReference type="ARBA" id="ARBA00022694"/>
    </source>
</evidence>
<comment type="caution">
    <text evidence="8">The sequence shown here is derived from an EMBL/GenBank/DDBJ whole genome shotgun (WGS) entry which is preliminary data.</text>
</comment>
<dbReference type="GO" id="GO:0000213">
    <property type="term" value="F:tRNA-intron lyase activity"/>
    <property type="evidence" value="ECO:0007669"/>
    <property type="project" value="UniProtKB-UniRule"/>
</dbReference>
<feature type="domain" description="tRNA intron endonuclease catalytic" evidence="7">
    <location>
        <begin position="265"/>
        <end position="357"/>
    </location>
</feature>
<dbReference type="PANTHER" id="PTHR21227:SF0">
    <property type="entry name" value="TRNA-SPLICING ENDONUCLEASE SUBUNIT SEN2"/>
    <property type="match status" value="1"/>
</dbReference>
<dbReference type="InterPro" id="IPR011856">
    <property type="entry name" value="tRNA_endonuc-like_dom_sf"/>
</dbReference>
<dbReference type="InterPro" id="IPR016589">
    <property type="entry name" value="tRNA_splic_SEN2"/>
</dbReference>
<protein>
    <recommendedName>
        <fullName evidence="4">tRNA-splicing endonuclease subunit Sen2</fullName>
        <ecNumber evidence="4">4.6.1.16</ecNumber>
    </recommendedName>
</protein>
<dbReference type="OrthoDB" id="10249562at2759"/>
<proteinExistence type="inferred from homology"/>
<organism evidence="8 9">
    <name type="scientific">Hydnum rufescens UP504</name>
    <dbReference type="NCBI Taxonomy" id="1448309"/>
    <lineage>
        <taxon>Eukaryota</taxon>
        <taxon>Fungi</taxon>
        <taxon>Dikarya</taxon>
        <taxon>Basidiomycota</taxon>
        <taxon>Agaricomycotina</taxon>
        <taxon>Agaricomycetes</taxon>
        <taxon>Cantharellales</taxon>
        <taxon>Hydnaceae</taxon>
        <taxon>Hydnum</taxon>
    </lineage>
</organism>
<dbReference type="EMBL" id="MU129001">
    <property type="protein sequence ID" value="KAF9511378.1"/>
    <property type="molecule type" value="Genomic_DNA"/>
</dbReference>
<sequence>MTEKGPSRRPENKIYANALPLVPVPSLYAGPILSRVLGPSTPLARASISNPHCVGVFDEKSRSVWITSARDIDILWKRGFFGKGNLSRSEPTWLNRRINQLNGVKVLTAEELTAKRREERKLFKTERAQAIAAAAAEAEARFATEGRPPTPPVENISTAVRANLAAQKASTPHLSTSDPPPPLDDPPPDEGEEPEGSDRPENMEHLQLTLQEAFFLSWGLDCLDVLDPITETYLTREQAWQAYLAAHTFPIPPSLSQHRRFDNPFLVHYVVYHHFRSLGWVIKSGLKFCTDYLLYKRGPVFTHAEFSLVVCPTYEDPGDEQSSPFDLPNTKPISWSWLSTLNRVNTQVRKSLMLVYVTIPAMKRVPLESIDSPAVLQEYTIREVTIKRFVPARMRD</sequence>
<evidence type="ECO:0000256" key="6">
    <source>
        <dbReference type="SAM" id="MobiDB-lite"/>
    </source>
</evidence>
<gene>
    <name evidence="8" type="ORF">BS47DRAFT_1346894</name>
</gene>
<reference evidence="8" key="1">
    <citation type="journal article" date="2020" name="Nat. Commun.">
        <title>Large-scale genome sequencing of mycorrhizal fungi provides insights into the early evolution of symbiotic traits.</title>
        <authorList>
            <person name="Miyauchi S."/>
            <person name="Kiss E."/>
            <person name="Kuo A."/>
            <person name="Drula E."/>
            <person name="Kohler A."/>
            <person name="Sanchez-Garcia M."/>
            <person name="Morin E."/>
            <person name="Andreopoulos B."/>
            <person name="Barry K.W."/>
            <person name="Bonito G."/>
            <person name="Buee M."/>
            <person name="Carver A."/>
            <person name="Chen C."/>
            <person name="Cichocki N."/>
            <person name="Clum A."/>
            <person name="Culley D."/>
            <person name="Crous P.W."/>
            <person name="Fauchery L."/>
            <person name="Girlanda M."/>
            <person name="Hayes R.D."/>
            <person name="Keri Z."/>
            <person name="LaButti K."/>
            <person name="Lipzen A."/>
            <person name="Lombard V."/>
            <person name="Magnuson J."/>
            <person name="Maillard F."/>
            <person name="Murat C."/>
            <person name="Nolan M."/>
            <person name="Ohm R.A."/>
            <person name="Pangilinan J."/>
            <person name="Pereira M.F."/>
            <person name="Perotto S."/>
            <person name="Peter M."/>
            <person name="Pfister S."/>
            <person name="Riley R."/>
            <person name="Sitrit Y."/>
            <person name="Stielow J.B."/>
            <person name="Szollosi G."/>
            <person name="Zifcakova L."/>
            <person name="Stursova M."/>
            <person name="Spatafora J.W."/>
            <person name="Tedersoo L."/>
            <person name="Vaario L.M."/>
            <person name="Yamada A."/>
            <person name="Yan M."/>
            <person name="Wang P."/>
            <person name="Xu J."/>
            <person name="Bruns T."/>
            <person name="Baldrian P."/>
            <person name="Vilgalys R."/>
            <person name="Dunand C."/>
            <person name="Henrissat B."/>
            <person name="Grigoriev I.V."/>
            <person name="Hibbett D."/>
            <person name="Nagy L.G."/>
            <person name="Martin F.M."/>
        </authorList>
    </citation>
    <scope>NUCLEOTIDE SEQUENCE</scope>
    <source>
        <strain evidence="8">UP504</strain>
    </source>
</reference>
<evidence type="ECO:0000313" key="8">
    <source>
        <dbReference type="EMBL" id="KAF9511378.1"/>
    </source>
</evidence>
<dbReference type="SUPFAM" id="SSF53032">
    <property type="entry name" value="tRNA-intron endonuclease catalytic domain-like"/>
    <property type="match status" value="1"/>
</dbReference>
<comment type="function">
    <text evidence="4">Constitutes one of the two catalytic subunit of the tRNA-splicing endonuclease complex, a complex responsible for identification and cleavage of the splice sites in pre-tRNA. It cleaves pre-tRNA at the 5'- and 3'-splice sites to release the intron. The products are an intron and two tRNA half-molecules bearing 2',3'-cyclic phosphate and 5'-OH termini. There are no conserved sequences at the splice sites, but the intron is invariably located at the same site in the gene, placing the splice sites an invariant distance from the constant structural features of the tRNA body.</text>
</comment>
<dbReference type="PANTHER" id="PTHR21227">
    <property type="entry name" value="TRNA-SPLICING ENDONUCLEASE SUBUNIT SEN2"/>
    <property type="match status" value="1"/>
</dbReference>
<dbReference type="Proteomes" id="UP000886523">
    <property type="component" value="Unassembled WGS sequence"/>
</dbReference>
<dbReference type="Pfam" id="PF01974">
    <property type="entry name" value="tRNA_int_endo"/>
    <property type="match status" value="1"/>
</dbReference>
<dbReference type="AlphaFoldDB" id="A0A9P6ASY5"/>
<comment type="similarity">
    <text evidence="1 4">Belongs to the tRNA-intron endonuclease family.</text>
</comment>
<dbReference type="GO" id="GO:0000379">
    <property type="term" value="P:tRNA-type intron splice site recognition and cleavage"/>
    <property type="evidence" value="ECO:0007669"/>
    <property type="project" value="TreeGrafter"/>
</dbReference>
<evidence type="ECO:0000259" key="7">
    <source>
        <dbReference type="Pfam" id="PF01974"/>
    </source>
</evidence>
<dbReference type="GO" id="GO:0005737">
    <property type="term" value="C:cytoplasm"/>
    <property type="evidence" value="ECO:0007669"/>
    <property type="project" value="TreeGrafter"/>
</dbReference>